<dbReference type="SUPFAM" id="SSF56399">
    <property type="entry name" value="ADP-ribosylation"/>
    <property type="match status" value="1"/>
</dbReference>
<sequence>MARSRGGDGSGSDGEGSGTGARILTRALDDGGFSPPTPKTRDRGGDSGGRGDQDGADDPIRRYTDNSDELNRYLRATDKSSYSPEDRARLDKQAQEVSDALKKRPVPDERVTWRGLPGGPWLDKYKTGDLYSDPAFMSTSTSERIANQFKTIATGGFSGEKRPGAIFKVDGITGRDVGRDSNFGHQKEVLFDRGALFKITDRRQDGDTTYIDMTQLG</sequence>
<reference evidence="3 4" key="1">
    <citation type="submission" date="2021-03" db="EMBL/GenBank/DDBJ databases">
        <title>Glycomyces sp. nov., a novel actinomycete isolated from soil.</title>
        <authorList>
            <person name="Yang X."/>
            <person name="Xu X."/>
        </authorList>
    </citation>
    <scope>NUCLEOTIDE SEQUENCE [LARGE SCALE GENOMIC DNA]</scope>
    <source>
        <strain evidence="3 4">NEAU-S30</strain>
    </source>
</reference>
<gene>
    <name evidence="3" type="ORF">J5V16_03390</name>
</gene>
<dbReference type="Proteomes" id="UP000681341">
    <property type="component" value="Unassembled WGS sequence"/>
</dbReference>
<name>A0ABS3TZA2_9ACTN</name>
<feature type="domain" description="ADP ribosyltransferase" evidence="2">
    <location>
        <begin position="60"/>
        <end position="207"/>
    </location>
</feature>
<proteinExistence type="predicted"/>
<evidence type="ECO:0000313" key="4">
    <source>
        <dbReference type="Proteomes" id="UP000681341"/>
    </source>
</evidence>
<feature type="compositionally biased region" description="Gly residues" evidence="1">
    <location>
        <begin position="7"/>
        <end position="19"/>
    </location>
</feature>
<dbReference type="Pfam" id="PF03496">
    <property type="entry name" value="ADPrib_exo_Tox"/>
    <property type="match status" value="1"/>
</dbReference>
<dbReference type="PROSITE" id="PS51996">
    <property type="entry name" value="TR_MART"/>
    <property type="match status" value="1"/>
</dbReference>
<evidence type="ECO:0000256" key="1">
    <source>
        <dbReference type="SAM" id="MobiDB-lite"/>
    </source>
</evidence>
<organism evidence="3 4">
    <name type="scientific">Glycomyces niveus</name>
    <dbReference type="NCBI Taxonomy" id="2820287"/>
    <lineage>
        <taxon>Bacteria</taxon>
        <taxon>Bacillati</taxon>
        <taxon>Actinomycetota</taxon>
        <taxon>Actinomycetes</taxon>
        <taxon>Glycomycetales</taxon>
        <taxon>Glycomycetaceae</taxon>
        <taxon>Glycomyces</taxon>
    </lineage>
</organism>
<evidence type="ECO:0000313" key="3">
    <source>
        <dbReference type="EMBL" id="MBO3731850.1"/>
    </source>
</evidence>
<dbReference type="RefSeq" id="WP_208494601.1">
    <property type="nucleotide sequence ID" value="NZ_JAGFNP010000002.1"/>
</dbReference>
<protein>
    <recommendedName>
        <fullName evidence="2">ADP ribosyltransferase domain-containing protein</fullName>
    </recommendedName>
</protein>
<evidence type="ECO:0000259" key="2">
    <source>
        <dbReference type="Pfam" id="PF03496"/>
    </source>
</evidence>
<feature type="compositionally biased region" description="Basic and acidic residues" evidence="1">
    <location>
        <begin position="39"/>
        <end position="105"/>
    </location>
</feature>
<dbReference type="Gene3D" id="3.90.176.10">
    <property type="entry name" value="Toxin ADP-ribosyltransferase, Chain A, domain 1"/>
    <property type="match status" value="1"/>
</dbReference>
<feature type="region of interest" description="Disordered" evidence="1">
    <location>
        <begin position="1"/>
        <end position="105"/>
    </location>
</feature>
<dbReference type="InterPro" id="IPR003540">
    <property type="entry name" value="ADP-ribosyltransferase"/>
</dbReference>
<dbReference type="EMBL" id="JAGFNP010000002">
    <property type="protein sequence ID" value="MBO3731850.1"/>
    <property type="molecule type" value="Genomic_DNA"/>
</dbReference>
<accession>A0ABS3TZA2</accession>
<keyword evidence="4" id="KW-1185">Reference proteome</keyword>
<comment type="caution">
    <text evidence="3">The sequence shown here is derived from an EMBL/GenBank/DDBJ whole genome shotgun (WGS) entry which is preliminary data.</text>
</comment>